<dbReference type="GO" id="GO:0042910">
    <property type="term" value="F:xenobiotic transmembrane transporter activity"/>
    <property type="evidence" value="ECO:0007669"/>
    <property type="project" value="TreeGrafter"/>
</dbReference>
<dbReference type="InterPro" id="IPR004763">
    <property type="entry name" value="CusA-like"/>
</dbReference>
<evidence type="ECO:0000256" key="7">
    <source>
        <dbReference type="ARBA" id="ARBA00023136"/>
    </source>
</evidence>
<dbReference type="AlphaFoldDB" id="A0A552U9Q7"/>
<feature type="transmembrane region" description="Helical" evidence="8">
    <location>
        <begin position="367"/>
        <end position="386"/>
    </location>
</feature>
<dbReference type="Gene3D" id="3.30.2090.10">
    <property type="entry name" value="Multidrug efflux transporter AcrB TolC docking domain, DN and DC subdomains"/>
    <property type="match status" value="2"/>
</dbReference>
<dbReference type="Gene3D" id="3.30.70.1430">
    <property type="entry name" value="Multidrug efflux transporter AcrB pore domain"/>
    <property type="match status" value="2"/>
</dbReference>
<evidence type="ECO:0000256" key="2">
    <source>
        <dbReference type="ARBA" id="ARBA00010942"/>
    </source>
</evidence>
<evidence type="ECO:0000313" key="9">
    <source>
        <dbReference type="EMBL" id="TRW14953.1"/>
    </source>
</evidence>
<dbReference type="PANTHER" id="PTHR32063">
    <property type="match status" value="1"/>
</dbReference>
<dbReference type="GO" id="GO:0005886">
    <property type="term" value="C:plasma membrane"/>
    <property type="evidence" value="ECO:0007669"/>
    <property type="project" value="UniProtKB-SubCell"/>
</dbReference>
<keyword evidence="10" id="KW-1185">Reference proteome</keyword>
<feature type="transmembrane region" description="Helical" evidence="8">
    <location>
        <begin position="903"/>
        <end position="922"/>
    </location>
</feature>
<keyword evidence="3" id="KW-0813">Transport</keyword>
<name>A0A552U9Q7_9SPHN</name>
<dbReference type="SUPFAM" id="SSF82714">
    <property type="entry name" value="Multidrug efflux transporter AcrB TolC docking domain, DN and DC subdomains"/>
    <property type="match status" value="2"/>
</dbReference>
<comment type="caution">
    <text evidence="9">The sequence shown here is derived from an EMBL/GenBank/DDBJ whole genome shotgun (WGS) entry which is preliminary data.</text>
</comment>
<dbReference type="Proteomes" id="UP000317894">
    <property type="component" value="Unassembled WGS sequence"/>
</dbReference>
<dbReference type="NCBIfam" id="TIGR00914">
    <property type="entry name" value="2A0601"/>
    <property type="match status" value="1"/>
</dbReference>
<proteinExistence type="inferred from homology"/>
<dbReference type="SUPFAM" id="SSF82693">
    <property type="entry name" value="Multidrug efflux transporter AcrB pore domain, PN1, PN2, PC1 and PC2 subdomains"/>
    <property type="match status" value="3"/>
</dbReference>
<evidence type="ECO:0000256" key="4">
    <source>
        <dbReference type="ARBA" id="ARBA00022475"/>
    </source>
</evidence>
<dbReference type="PANTHER" id="PTHR32063:SF24">
    <property type="entry name" value="CATION EFFLUX SYSTEM (ACRB_ACRD_ACRF FAMILY)"/>
    <property type="match status" value="1"/>
</dbReference>
<dbReference type="InterPro" id="IPR001036">
    <property type="entry name" value="Acrflvin-R"/>
</dbReference>
<dbReference type="RefSeq" id="WP_144335123.1">
    <property type="nucleotide sequence ID" value="NZ_VJWA01000002.1"/>
</dbReference>
<dbReference type="InterPro" id="IPR027463">
    <property type="entry name" value="AcrB_DN_DC_subdom"/>
</dbReference>
<feature type="transmembrane region" description="Helical" evidence="8">
    <location>
        <begin position="1032"/>
        <end position="1054"/>
    </location>
</feature>
<feature type="transmembrane region" description="Helical" evidence="8">
    <location>
        <begin position="393"/>
        <end position="411"/>
    </location>
</feature>
<dbReference type="Gene3D" id="3.30.70.1440">
    <property type="entry name" value="Multidrug efflux transporter AcrB pore domain"/>
    <property type="match status" value="1"/>
</dbReference>
<comment type="similarity">
    <text evidence="2">Belongs to the resistance-nodulation-cell division (RND) (TC 2.A.6) family.</text>
</comment>
<feature type="transmembrane region" description="Helical" evidence="8">
    <location>
        <begin position="476"/>
        <end position="496"/>
    </location>
</feature>
<keyword evidence="5 8" id="KW-0812">Transmembrane</keyword>
<dbReference type="OrthoDB" id="9758757at2"/>
<feature type="transmembrane region" description="Helical" evidence="8">
    <location>
        <begin position="929"/>
        <end position="948"/>
    </location>
</feature>
<evidence type="ECO:0000256" key="3">
    <source>
        <dbReference type="ARBA" id="ARBA00022448"/>
    </source>
</evidence>
<keyword evidence="7 8" id="KW-0472">Membrane</keyword>
<comment type="subcellular location">
    <subcellularLocation>
        <location evidence="1">Cell membrane</location>
        <topology evidence="1">Multi-pass membrane protein</topology>
    </subcellularLocation>
</comment>
<organism evidence="9 10">
    <name type="scientific">Glacieibacterium frigidum</name>
    <dbReference type="NCBI Taxonomy" id="2593303"/>
    <lineage>
        <taxon>Bacteria</taxon>
        <taxon>Pseudomonadati</taxon>
        <taxon>Pseudomonadota</taxon>
        <taxon>Alphaproteobacteria</taxon>
        <taxon>Sphingomonadales</taxon>
        <taxon>Sphingosinicellaceae</taxon>
        <taxon>Glacieibacterium</taxon>
    </lineage>
</organism>
<dbReference type="GO" id="GO:0008324">
    <property type="term" value="F:monoatomic cation transmembrane transporter activity"/>
    <property type="evidence" value="ECO:0007669"/>
    <property type="project" value="InterPro"/>
</dbReference>
<dbReference type="SUPFAM" id="SSF82866">
    <property type="entry name" value="Multidrug efflux transporter AcrB transmembrane domain"/>
    <property type="match status" value="2"/>
</dbReference>
<sequence length="1089" mass="115027">MIDRLLAFAVARRWHIVVLAVVAAGYGASMLTQLPVDAVPDITNRQVQINIADPALGPVEMEKQVAFPIETALSGIPGLETTRSLSRNGYAQVTAVFEDRVDIYFARQQVAERLAQARDALPASVEPVIGPITTGLGEIVMFTVEFEHPGGRGAPRMAGRQGWQAGGFYLTPEGEKLADEAARVTYLRTVLDWIVRPQLRQVTGLAGVDAIGGYVKQYAVTPDPARLAALGLSMTDLVEALQNANLGFGAGTVDRGGEGLAVRADARIAEGSAIGETVIASRGGAPLRVADVATVSLGREVRTGSATENGREVVIGTALMLAGANSRTVAQATVAKLDEIGRALPPGVKIRVTLDRSKLVDATIDTVTKSLAEGALLVVVVLFLLLGNIRAAVITALVIPFSMLLATIGMVETGTSANLMSLGALDFGLIVDGAVIIVENCLRRLAERQHGRDGALPLAERLKVVRDATREMVRPALFGQGIIILVYLPLFAFQGVEGKMFAPMATTVVLALVAAFVLSLTLVPAMVAILMTRPVAEKESAVMAGASRLYAPALDRALAMPWLFIGGAAAAFGVALALFTTLGREFIPTLDEGDIAVQAVRIPSISLDQSTAMQAQVERALMAAPEVALVFAKTGTAEVTSDPMPSNVTDGFVILKPRSAWPDPGLPKSELVEGLEARLARVPGNNFEFSQPIQLRFNELIAGVRSDVAVRVYGDDFASMLPVAERVAASLRATPGSADVRVEQVEGVPALSVEFDRAAIAAAGLTVREVADAVQVALGGRAAGQIFEGDRRFDIVVRMPDTLRRDLDALGALPVKLHTSEGDDRVMLLRQLVRFVVRNAPNQVSRDKGKRRIVVQANVRGRDLGGFVADARDRVTRDVQVPAGSWLEWGGAFENLQRAQARLTLVVPAVFAAIFGLLFLALGSWRRAAMVFSAVPLALTGGVVLLWLRDMPFSISAAVGFIALSGVAVLNGLVMMSSILRLIEDGRPVSDAIREGALARLRPVVTTALVASLGFVPMALATGTGAEVQQPIATVVIGGLISATTLTLLVLPALARLVLEAERRVECNHPATAIPTSGSLGAQAIEASH</sequence>
<protein>
    <submittedName>
        <fullName evidence="9">CusA/CzcA family heavy metal efflux RND transporter</fullName>
    </submittedName>
</protein>
<evidence type="ECO:0000313" key="10">
    <source>
        <dbReference type="Proteomes" id="UP000317894"/>
    </source>
</evidence>
<dbReference type="Pfam" id="PF00873">
    <property type="entry name" value="ACR_tran"/>
    <property type="match status" value="1"/>
</dbReference>
<evidence type="ECO:0000256" key="6">
    <source>
        <dbReference type="ARBA" id="ARBA00022989"/>
    </source>
</evidence>
<evidence type="ECO:0000256" key="5">
    <source>
        <dbReference type="ARBA" id="ARBA00022692"/>
    </source>
</evidence>
<dbReference type="Gene3D" id="3.30.70.1320">
    <property type="entry name" value="Multidrug efflux transporter AcrB pore domain like"/>
    <property type="match status" value="1"/>
</dbReference>
<evidence type="ECO:0000256" key="8">
    <source>
        <dbReference type="SAM" id="Phobius"/>
    </source>
</evidence>
<feature type="transmembrane region" description="Helical" evidence="8">
    <location>
        <begin position="508"/>
        <end position="530"/>
    </location>
</feature>
<keyword evidence="6 8" id="KW-1133">Transmembrane helix</keyword>
<accession>A0A552U9Q7</accession>
<dbReference type="PRINTS" id="PR00702">
    <property type="entry name" value="ACRIFLAVINRP"/>
</dbReference>
<feature type="transmembrane region" description="Helical" evidence="8">
    <location>
        <begin position="954"/>
        <end position="980"/>
    </location>
</feature>
<keyword evidence="4" id="KW-1003">Cell membrane</keyword>
<feature type="transmembrane region" description="Helical" evidence="8">
    <location>
        <begin position="417"/>
        <end position="438"/>
    </location>
</feature>
<feature type="transmembrane region" description="Helical" evidence="8">
    <location>
        <begin position="1001"/>
        <end position="1020"/>
    </location>
</feature>
<gene>
    <name evidence="9" type="ORF">FMM06_14935</name>
</gene>
<evidence type="ECO:0000256" key="1">
    <source>
        <dbReference type="ARBA" id="ARBA00004651"/>
    </source>
</evidence>
<dbReference type="Gene3D" id="1.20.1640.10">
    <property type="entry name" value="Multidrug efflux transporter AcrB transmembrane domain"/>
    <property type="match status" value="3"/>
</dbReference>
<dbReference type="EMBL" id="VJWA01000002">
    <property type="protein sequence ID" value="TRW14953.1"/>
    <property type="molecule type" value="Genomic_DNA"/>
</dbReference>
<reference evidence="9 10" key="1">
    <citation type="submission" date="2019-07" db="EMBL/GenBank/DDBJ databases">
        <title>Novel species isolated from glacier.</title>
        <authorList>
            <person name="Liu Q."/>
            <person name="Xin Y.-H."/>
        </authorList>
    </citation>
    <scope>NUCLEOTIDE SEQUENCE [LARGE SCALE GENOMIC DNA]</scope>
    <source>
        <strain evidence="9 10">LB1R16</strain>
    </source>
</reference>
<feature type="transmembrane region" description="Helical" evidence="8">
    <location>
        <begin position="557"/>
        <end position="579"/>
    </location>
</feature>